<dbReference type="EMBL" id="CAJOAX010001592">
    <property type="protein sequence ID" value="CAF3729117.1"/>
    <property type="molecule type" value="Genomic_DNA"/>
</dbReference>
<dbReference type="EMBL" id="CAJOBE010004731">
    <property type="protein sequence ID" value="CAF3944940.1"/>
    <property type="molecule type" value="Genomic_DNA"/>
</dbReference>
<keyword evidence="1" id="KW-0472">Membrane</keyword>
<dbReference type="Proteomes" id="UP000663882">
    <property type="component" value="Unassembled WGS sequence"/>
</dbReference>
<dbReference type="AlphaFoldDB" id="A0A815BIE1"/>
<evidence type="ECO:0000313" key="5">
    <source>
        <dbReference type="EMBL" id="CAF3944940.1"/>
    </source>
</evidence>
<evidence type="ECO:0000313" key="4">
    <source>
        <dbReference type="EMBL" id="CAF3729117.1"/>
    </source>
</evidence>
<dbReference type="Proteomes" id="UP000663823">
    <property type="component" value="Unassembled WGS sequence"/>
</dbReference>
<evidence type="ECO:0000313" key="2">
    <source>
        <dbReference type="EMBL" id="CAF1058894.1"/>
    </source>
</evidence>
<name>A0A815BIE1_9BILA</name>
<sequence>MNNHTKSILPFGLFISMGHLTSIFSLFCILILILIILFLIFIKQKDNYISDEHELPSDMSTNINERKSLEFHRSKKYSSTSNNQQYPSISSFQIEIDEHNIRSTTNLLSSK</sequence>
<proteinExistence type="predicted"/>
<gene>
    <name evidence="5" type="ORF">FNK824_LOCUS22888</name>
    <name evidence="4" type="ORF">OTI717_LOCUS14325</name>
    <name evidence="2" type="ORF">RFH988_LOCUS17143</name>
    <name evidence="3" type="ORF">SEV965_LOCUS24728</name>
</gene>
<comment type="caution">
    <text evidence="3">The sequence shown here is derived from an EMBL/GenBank/DDBJ whole genome shotgun (WGS) entry which is preliminary data.</text>
</comment>
<accession>A0A815BIE1</accession>
<dbReference type="Proteomes" id="UP000663874">
    <property type="component" value="Unassembled WGS sequence"/>
</dbReference>
<evidence type="ECO:0000313" key="6">
    <source>
        <dbReference type="Proteomes" id="UP000663889"/>
    </source>
</evidence>
<dbReference type="EMBL" id="CAJNOU010001929">
    <property type="protein sequence ID" value="CAF1270572.1"/>
    <property type="molecule type" value="Genomic_DNA"/>
</dbReference>
<feature type="transmembrane region" description="Helical" evidence="1">
    <location>
        <begin position="20"/>
        <end position="42"/>
    </location>
</feature>
<dbReference type="Proteomes" id="UP000663889">
    <property type="component" value="Unassembled WGS sequence"/>
</dbReference>
<organism evidence="3 6">
    <name type="scientific">Rotaria sordida</name>
    <dbReference type="NCBI Taxonomy" id="392033"/>
    <lineage>
        <taxon>Eukaryota</taxon>
        <taxon>Metazoa</taxon>
        <taxon>Spiralia</taxon>
        <taxon>Gnathifera</taxon>
        <taxon>Rotifera</taxon>
        <taxon>Eurotatoria</taxon>
        <taxon>Bdelloidea</taxon>
        <taxon>Philodinida</taxon>
        <taxon>Philodinidae</taxon>
        <taxon>Rotaria</taxon>
    </lineage>
</organism>
<dbReference type="EMBL" id="CAJNOO010000905">
    <property type="protein sequence ID" value="CAF1058894.1"/>
    <property type="molecule type" value="Genomic_DNA"/>
</dbReference>
<dbReference type="OrthoDB" id="10044037at2759"/>
<keyword evidence="1" id="KW-0812">Transmembrane</keyword>
<evidence type="ECO:0000313" key="3">
    <source>
        <dbReference type="EMBL" id="CAF1270572.1"/>
    </source>
</evidence>
<reference evidence="3" key="1">
    <citation type="submission" date="2021-02" db="EMBL/GenBank/DDBJ databases">
        <authorList>
            <person name="Nowell W R."/>
        </authorList>
    </citation>
    <scope>NUCLEOTIDE SEQUENCE</scope>
</reference>
<protein>
    <submittedName>
        <fullName evidence="3">Uncharacterized protein</fullName>
    </submittedName>
</protein>
<keyword evidence="1" id="KW-1133">Transmembrane helix</keyword>
<evidence type="ECO:0000256" key="1">
    <source>
        <dbReference type="SAM" id="Phobius"/>
    </source>
</evidence>